<evidence type="ECO:0000313" key="2">
    <source>
        <dbReference type="Proteomes" id="UP000004750"/>
    </source>
</evidence>
<sequence length="53" mass="5838">MPTCFIPPLTPCRISTQTPNFTDFTHLKTPVTTEKTANGTLHLPSCSVRYNSA</sequence>
<evidence type="ECO:0000313" key="1">
    <source>
        <dbReference type="EMBL" id="EHM52557.1"/>
    </source>
</evidence>
<dbReference type="EMBL" id="AGCM01000129">
    <property type="protein sequence ID" value="EHM52557.1"/>
    <property type="molecule type" value="Genomic_DNA"/>
</dbReference>
<name>G9ZHK5_9GAMM</name>
<proteinExistence type="predicted"/>
<dbReference type="Proteomes" id="UP000004750">
    <property type="component" value="Unassembled WGS sequence"/>
</dbReference>
<reference evidence="1 2" key="1">
    <citation type="submission" date="2011-08" db="EMBL/GenBank/DDBJ databases">
        <authorList>
            <person name="Weinstock G."/>
            <person name="Sodergren E."/>
            <person name="Clifton S."/>
            <person name="Fulton L."/>
            <person name="Fulton B."/>
            <person name="Courtney L."/>
            <person name="Fronick C."/>
            <person name="Harrison M."/>
            <person name="Strong C."/>
            <person name="Farmer C."/>
            <person name="Delahaunty K."/>
            <person name="Markovic C."/>
            <person name="Hall O."/>
            <person name="Minx P."/>
            <person name="Tomlinson C."/>
            <person name="Mitreva M."/>
            <person name="Hou S."/>
            <person name="Chen J."/>
            <person name="Wollam A."/>
            <person name="Pepin K.H."/>
            <person name="Johnson M."/>
            <person name="Bhonagiri V."/>
            <person name="Zhang X."/>
            <person name="Suruliraj S."/>
            <person name="Warren W."/>
            <person name="Chinwalla A."/>
            <person name="Mardis E.R."/>
            <person name="Wilson R.K."/>
        </authorList>
    </citation>
    <scope>NUCLEOTIDE SEQUENCE [LARGE SCALE GENOMIC DNA]</scope>
    <source>
        <strain evidence="1 2">F0432</strain>
    </source>
</reference>
<protein>
    <submittedName>
        <fullName evidence="1">Uncharacterized protein</fullName>
    </submittedName>
</protein>
<comment type="caution">
    <text evidence="1">The sequence shown here is derived from an EMBL/GenBank/DDBJ whole genome shotgun (WGS) entry which is preliminary data.</text>
</comment>
<gene>
    <name evidence="1" type="ORF">HMPREF9080_02263</name>
</gene>
<dbReference type="AlphaFoldDB" id="G9ZHK5"/>
<organism evidence="1 2">
    <name type="scientific">Cardiobacterium valvarum F0432</name>
    <dbReference type="NCBI Taxonomy" id="797473"/>
    <lineage>
        <taxon>Bacteria</taxon>
        <taxon>Pseudomonadati</taxon>
        <taxon>Pseudomonadota</taxon>
        <taxon>Gammaproteobacteria</taxon>
        <taxon>Cardiobacteriales</taxon>
        <taxon>Cardiobacteriaceae</taxon>
        <taxon>Cardiobacterium</taxon>
    </lineage>
</organism>
<dbReference type="HOGENOM" id="CLU_3059774_0_0_6"/>
<accession>G9ZHK5</accession>